<reference evidence="3" key="3">
    <citation type="submission" date="2006-01" db="EMBL/GenBank/DDBJ databases">
        <authorList>
            <person name="Buell R."/>
        </authorList>
    </citation>
    <scope>NUCLEOTIDE SEQUENCE</scope>
</reference>
<accession>Q2QXP7</accession>
<dbReference type="InterPro" id="IPR013103">
    <property type="entry name" value="RVT_2"/>
</dbReference>
<sequence>MGRNPVLPKPNDPKRSDSCLIRPSSSSLLTFLRRKETQRVRVQHSNIVGRMAVAEPSPPAAAAAAAGQTHAGRVDALERMLTRLALTEDSVASLLCRFLPYTTISLVSPGASVRELLMENGSLFDKLVKQRPDISMMMDLWRIYTESTSTVVQNYCIVYVEMGFERLLSEDKAIIAPDLLINISNVPEQHQGIILRLVLKAIGEWDTHKVDQTVASKYKSISASNDGLVFADFCLHMILYQTPPQGIRCSAGLSVAQSDRVTGNLPLKGDTLASRKLGILDVIETMQFKLEIVYPLYLAAASDSQEAVAKRGEEMLILKASAVNLEDSDLIKRLFTLFNGTASSENIASELEVAPAHSSLRVRLMGVFCRSIAAANAFTHTFQCIFGCIYGNGTTSRLKQLGMEFTVWVFKHATNKQLKAISPFILSGILHSLDGSSTTEADSSSRDIRIFAYQAIGLLAFRMPNLFCNKTGMAIRLFTALRLEEQSLRSIIQEAATALATAYKGASNIVLKDFEALLLEYCQAEQSEVRFSAVRWAVTLYNMKHCPSRYICMLGASDVKLDIREMALAGLNLLNDERQSSTMATDISYPDIAEMVNYIYSQQPQLLHCYEQRNGKLLFPTDTFLAMIKFLMKCFNTHDGSDFLQEDLSNSTLAKMCVLLEHAMSYDGSSELHTLALKSLVDISSRQPKMVSSFYVNRLDWPRTLLHADTHEEAPRLLGYGRQCQNTTDINEELGSCCNGRTNHSLEHEVCGGGNNSDNLGGDGCDEELVTGCHHRHGRIDHNLEFLIDRMMSWSVRDILKAPPVIKKERQTGKKLGTGVRRDGLWYLDRKETSEDVCLALMASTSKEEAKVLLLHCRLGHISFETMSKMFPAELSRVDKHKLVCDACEYGKHTRTSYVSRGLRSMLPFMLIHSDVWTSPMVSMSGMKYFVTFIDCYSRMTWLYLMRHKDEVFKCFQNFYAYIKNHFNARVQFIRTDNGGEYINNEFSSFLSSEGILHQTSCPDTPPQNGVAERKNRHLLETARSLMYAMNVPKFLWSEAVMTATYLINRTPSRILGMQTPCEMIFGKNEFVVPPKVFGCTCFVRDHRPSVGKLDPRAVKCIFIGYPSGQKGYKCWSPSERRTFVSMDVTFRESVPFYGEKTDLSSLFVDLDNSTSGHDGQQMEGEILGPKGDEQSKKEKFVVGSIPCPMGGPVAQEQEWRKPHEEENLQVYTRRTRCPVIQQVEEDNQVEKDDWREAKQDPRWHQAMLDELEALEKNKTWDLVPFPEGKKVVNSNFDWPLHQLDVKNAFLHGDLQEEVYMDIPPGFATSQTEGKITRLKQNLSKEFEVKDLGQLKYFLGIEIARSPRGIVLSQRKYALDLLSDTESGNPVNKERYQRLVGRLIYLCHTRPDITYAVSMVSRYMHDPRSGHMDAVYRILRYLKGSPGKGLWFKKNGHLEVEGYCDADWASCPDDRRSTSGYCVFVGGNLVSWRSKKQPVVSRSTAEAEYRAMSLLGTANWHDVKLISEVQFPYYLLDIVHIPTDCYKNRCHTIRRGDLILLDPTSPYSKKPKGCFFAVAVEDEDEYFRSAFKVQIIRKSRPVDLVINYAALLDINIQGQVEFWSSIHQDIDNKCQCIINSILQAPLVCVVYAPSLFVITDLLHEIQYLGGKHNQFDNFCKKTIVLERKSDIGPEFGHLTLESYFDDTNMCFGFPGWKFFINMALDILDKFGPKYKSTTEMIKVLDEIEDLLGNRNLSDGSMRKAFEVEAVQTFDTGDCGIAEELNDKRMKCAQLLRKFKEDLQSIDLPTFKTREDLEEFCMKNSSIIFCSTNNSFHLREIQLKIDCLIIDSANLFNEYETLVPLCLPSLHSIILAGDEAKKPTVGNQVYQQDAFGVSLFQRLLDLGFNQHLLLDQYITGQHGRRVSSKSKVLKPEFTWIARPHNRKYILAPIRDQGPKDFNVILDIQDMLLQYKEETGYTYGDELRGERGQIRLEKALQTLKKRGVRGIDGCDNDKKLSNAVLLSSNGFHKKMEQIRISSFRRIDIEAEGFEQIFERLLQGRMLVGSFKVSCNYFELAEGEVYHYDYARPIVRDGVTWSHAVMFVGFGDPAGDVLLDNHLAAIDTCDFELERMKHNSIGHLVYQNSYGKLFGFPHFRCGYGRVGLQSIVSMWEVTV</sequence>
<dbReference type="InterPro" id="IPR024372">
    <property type="entry name" value="Ecm29_N"/>
</dbReference>
<dbReference type="InterPro" id="IPR036397">
    <property type="entry name" value="RNaseH_sf"/>
</dbReference>
<evidence type="ECO:0000259" key="2">
    <source>
        <dbReference type="PROSITE" id="PS50994"/>
    </source>
</evidence>
<dbReference type="Gene3D" id="3.30.420.10">
    <property type="entry name" value="Ribonuclease H-like superfamily/Ribonuclease H"/>
    <property type="match status" value="1"/>
</dbReference>
<organism evidence="3">
    <name type="scientific">Oryza sativa subsp. japonica</name>
    <name type="common">Rice</name>
    <dbReference type="NCBI Taxonomy" id="39947"/>
    <lineage>
        <taxon>Eukaryota</taxon>
        <taxon>Viridiplantae</taxon>
        <taxon>Streptophyta</taxon>
        <taxon>Embryophyta</taxon>
        <taxon>Tracheophyta</taxon>
        <taxon>Spermatophyta</taxon>
        <taxon>Magnoliopsida</taxon>
        <taxon>Liliopsida</taxon>
        <taxon>Poales</taxon>
        <taxon>Poaceae</taxon>
        <taxon>BOP clade</taxon>
        <taxon>Oryzoideae</taxon>
        <taxon>Oryzeae</taxon>
        <taxon>Oryzinae</taxon>
        <taxon>Oryza</taxon>
        <taxon>Oryza sativa</taxon>
    </lineage>
</organism>
<dbReference type="InterPro" id="IPR012337">
    <property type="entry name" value="RNaseH-like_sf"/>
</dbReference>
<dbReference type="GO" id="GO:0003676">
    <property type="term" value="F:nucleic acid binding"/>
    <property type="evidence" value="ECO:0007669"/>
    <property type="project" value="InterPro"/>
</dbReference>
<dbReference type="EMBL" id="DP000011">
    <property type="protein sequence ID" value="ABA95799.2"/>
    <property type="molecule type" value="Genomic_DNA"/>
</dbReference>
<dbReference type="InterPro" id="IPR041677">
    <property type="entry name" value="DNA2/NAM7_AAA_11"/>
</dbReference>
<proteinExistence type="predicted"/>
<dbReference type="InterPro" id="IPR043502">
    <property type="entry name" value="DNA/RNA_pol_sf"/>
</dbReference>
<dbReference type="GO" id="GO:0060090">
    <property type="term" value="F:molecular adaptor activity"/>
    <property type="evidence" value="ECO:0007669"/>
    <property type="project" value="InterPro"/>
</dbReference>
<reference evidence="3" key="2">
    <citation type="submission" date="2005-04" db="EMBL/GenBank/DDBJ databases">
        <authorList>
            <person name="Buell C.R."/>
            <person name="Wing R.A."/>
            <person name="McCombie W.A."/>
            <person name="Ouyang S."/>
        </authorList>
    </citation>
    <scope>NUCLEOTIDE SEQUENCE</scope>
</reference>
<dbReference type="CDD" id="cd09272">
    <property type="entry name" value="RNase_HI_RT_Ty1"/>
    <property type="match status" value="1"/>
</dbReference>
<dbReference type="SUPFAM" id="SSF53098">
    <property type="entry name" value="Ribonuclease H-like"/>
    <property type="match status" value="1"/>
</dbReference>
<dbReference type="Gene3D" id="3.40.50.300">
    <property type="entry name" value="P-loop containing nucleotide triphosphate hydrolases"/>
    <property type="match status" value="1"/>
</dbReference>
<dbReference type="SUPFAM" id="SSF56672">
    <property type="entry name" value="DNA/RNA polymerases"/>
    <property type="match status" value="1"/>
</dbReference>
<gene>
    <name evidence="3" type="ordered locus">LOC_Os12g05310</name>
</gene>
<evidence type="ECO:0000256" key="1">
    <source>
        <dbReference type="ARBA" id="ARBA00022737"/>
    </source>
</evidence>
<feature type="domain" description="Integrase catalytic" evidence="2">
    <location>
        <begin position="904"/>
        <end position="1069"/>
    </location>
</feature>
<dbReference type="HOGENOM" id="CLU_326437_0_0_1"/>
<dbReference type="PANTHER" id="PTHR23346">
    <property type="entry name" value="TRANSLATIONAL ACTIVATOR GCN1-RELATED"/>
    <property type="match status" value="1"/>
</dbReference>
<dbReference type="InterPro" id="IPR057670">
    <property type="entry name" value="SH3_retrovirus"/>
</dbReference>
<dbReference type="Pfam" id="PF25597">
    <property type="entry name" value="SH3_retrovirus"/>
    <property type="match status" value="1"/>
</dbReference>
<dbReference type="PANTHER" id="PTHR23346:SF19">
    <property type="entry name" value="PROTEASOME ADAPTER AND SCAFFOLD PROTEIN ECM29"/>
    <property type="match status" value="1"/>
</dbReference>
<dbReference type="Pfam" id="PF13976">
    <property type="entry name" value="gag_pre-integrs"/>
    <property type="match status" value="1"/>
</dbReference>
<keyword evidence="1" id="KW-0677">Repeat</keyword>
<reference evidence="3" key="1">
    <citation type="journal article" date="2005" name="BMC Biol.">
        <title>The sequence of rice chromosomes 11 and 12, rich in disease resistance genes and recent gene duplications.</title>
        <authorList>
            <consortium name="The rice chromosomes 11 and 12 sequencing consortia"/>
        </authorList>
    </citation>
    <scope>NUCLEOTIDE SEQUENCE [LARGE SCALE GENOMIC DNA]</scope>
</reference>
<evidence type="ECO:0000313" key="3">
    <source>
        <dbReference type="EMBL" id="ABA95799.2"/>
    </source>
</evidence>
<dbReference type="InterPro" id="IPR027417">
    <property type="entry name" value="P-loop_NTPase"/>
</dbReference>
<dbReference type="PROSITE" id="PS50994">
    <property type="entry name" value="INTEGRASE"/>
    <property type="match status" value="1"/>
</dbReference>
<dbReference type="GO" id="GO:0004386">
    <property type="term" value="F:helicase activity"/>
    <property type="evidence" value="ECO:0007669"/>
    <property type="project" value="InterPro"/>
</dbReference>
<name>Q2QXP7_ORYSJ</name>
<dbReference type="Pfam" id="PF00665">
    <property type="entry name" value="rve"/>
    <property type="match status" value="1"/>
</dbReference>
<dbReference type="GO" id="GO:0043248">
    <property type="term" value="P:proteasome assembly"/>
    <property type="evidence" value="ECO:0007669"/>
    <property type="project" value="InterPro"/>
</dbReference>
<dbReference type="InterPro" id="IPR016024">
    <property type="entry name" value="ARM-type_fold"/>
</dbReference>
<dbReference type="InterPro" id="IPR001584">
    <property type="entry name" value="Integrase_cat-core"/>
</dbReference>
<protein>
    <submittedName>
        <fullName evidence="3">Retrotransposon protein, putative, unclassified, expressed</fullName>
    </submittedName>
</protein>
<dbReference type="SUPFAM" id="SSF48371">
    <property type="entry name" value="ARM repeat"/>
    <property type="match status" value="1"/>
</dbReference>
<dbReference type="Pfam" id="PF13086">
    <property type="entry name" value="AAA_11"/>
    <property type="match status" value="1"/>
</dbReference>
<dbReference type="Pfam" id="PF07727">
    <property type="entry name" value="RVT_2"/>
    <property type="match status" value="1"/>
</dbReference>
<dbReference type="Pfam" id="PF13001">
    <property type="entry name" value="ECM29_N"/>
    <property type="match status" value="1"/>
</dbReference>
<dbReference type="InterPro" id="IPR025724">
    <property type="entry name" value="GAG-pre-integrase_dom"/>
</dbReference>
<dbReference type="GO" id="GO:0015074">
    <property type="term" value="P:DNA integration"/>
    <property type="evidence" value="ECO:0007669"/>
    <property type="project" value="InterPro"/>
</dbReference>